<dbReference type="EMBL" id="RLII01000052">
    <property type="protein sequence ID" value="RXE57596.1"/>
    <property type="molecule type" value="Genomic_DNA"/>
</dbReference>
<evidence type="ECO:0000313" key="2">
    <source>
        <dbReference type="EMBL" id="RXE57596.1"/>
    </source>
</evidence>
<name>A0A4Q0I077_9FIRM</name>
<dbReference type="InterPro" id="IPR052200">
    <property type="entry name" value="Protoporphyrinogen_IX_DH"/>
</dbReference>
<gene>
    <name evidence="2" type="ORF">EFD62_16820</name>
</gene>
<comment type="caution">
    <text evidence="2">The sequence shown here is derived from an EMBL/GenBank/DDBJ whole genome shotgun (WGS) entry which is preliminary data.</text>
</comment>
<dbReference type="Pfam" id="PF12724">
    <property type="entry name" value="Flavodoxin_5"/>
    <property type="match status" value="1"/>
</dbReference>
<dbReference type="PANTHER" id="PTHR38030:SF2">
    <property type="entry name" value="PROTOPORPHYRINOGEN IX DEHYDROGENASE [QUINONE]"/>
    <property type="match status" value="1"/>
</dbReference>
<dbReference type="GO" id="GO:0006783">
    <property type="term" value="P:heme biosynthetic process"/>
    <property type="evidence" value="ECO:0007669"/>
    <property type="project" value="TreeGrafter"/>
</dbReference>
<dbReference type="PANTHER" id="PTHR38030">
    <property type="entry name" value="PROTOPORPHYRINOGEN IX DEHYDROGENASE [MENAQUINONE]"/>
    <property type="match status" value="1"/>
</dbReference>
<dbReference type="Gene3D" id="3.40.50.360">
    <property type="match status" value="1"/>
</dbReference>
<dbReference type="OrthoDB" id="4564047at2"/>
<sequence>MKTAIVYYSRHHGNTKKLLDAIATVDNVTLIDVTKHSAYSLSEFDLIGFASGIYYQKFSKKVLDFAKSNLPFNKKVFFIYTCGIKFHFYTKAIRAVVSGKNADIVGEYGCPGFDTFGPFKIVGGIRKGRPNEKDIARAVQFFRRISK</sequence>
<dbReference type="InterPro" id="IPR029039">
    <property type="entry name" value="Flavoprotein-like_sf"/>
</dbReference>
<dbReference type="GO" id="GO:0010181">
    <property type="term" value="F:FMN binding"/>
    <property type="evidence" value="ECO:0007669"/>
    <property type="project" value="TreeGrafter"/>
</dbReference>
<organism evidence="2 3">
    <name type="scientific">Acetivibrio mesophilus</name>
    <dbReference type="NCBI Taxonomy" id="2487273"/>
    <lineage>
        <taxon>Bacteria</taxon>
        <taxon>Bacillati</taxon>
        <taxon>Bacillota</taxon>
        <taxon>Clostridia</taxon>
        <taxon>Eubacteriales</taxon>
        <taxon>Oscillospiraceae</taxon>
        <taxon>Acetivibrio</taxon>
    </lineage>
</organism>
<dbReference type="GO" id="GO:0070819">
    <property type="term" value="F:menaquinone-dependent protoporphyrinogen oxidase activity"/>
    <property type="evidence" value="ECO:0007669"/>
    <property type="project" value="TreeGrafter"/>
</dbReference>
<evidence type="ECO:0000313" key="3">
    <source>
        <dbReference type="Proteomes" id="UP000289166"/>
    </source>
</evidence>
<proteinExistence type="predicted"/>
<dbReference type="RefSeq" id="WP_128706547.1">
    <property type="nucleotide sequence ID" value="NZ_RLII01000052.1"/>
</dbReference>
<dbReference type="AlphaFoldDB" id="A0A4Q0I077"/>
<evidence type="ECO:0000259" key="1">
    <source>
        <dbReference type="Pfam" id="PF12724"/>
    </source>
</evidence>
<dbReference type="Proteomes" id="UP000289166">
    <property type="component" value="Unassembled WGS sequence"/>
</dbReference>
<dbReference type="SUPFAM" id="SSF52218">
    <property type="entry name" value="Flavoproteins"/>
    <property type="match status" value="1"/>
</dbReference>
<protein>
    <submittedName>
        <fullName evidence="2">Flavodoxin</fullName>
    </submittedName>
</protein>
<reference evidence="3" key="1">
    <citation type="submission" date="2018-11" db="EMBL/GenBank/DDBJ databases">
        <title>Genome sequencing of a novel mesophilic and cellulolytic organism within the genus Hungateiclostridium.</title>
        <authorList>
            <person name="Rettenmaier R."/>
            <person name="Liebl W."/>
            <person name="Zverlov V."/>
        </authorList>
    </citation>
    <scope>NUCLEOTIDE SEQUENCE [LARGE SCALE GENOMIC DNA]</scope>
    <source>
        <strain evidence="3">N2K1</strain>
    </source>
</reference>
<dbReference type="InterPro" id="IPR026816">
    <property type="entry name" value="Flavodoxin_dom"/>
</dbReference>
<accession>A0A4Q0I077</accession>
<feature type="domain" description="Flavodoxin" evidence="1">
    <location>
        <begin position="5"/>
        <end position="82"/>
    </location>
</feature>
<keyword evidence="3" id="KW-1185">Reference proteome</keyword>